<evidence type="ECO:0000313" key="3">
    <source>
        <dbReference type="EMBL" id="MVN91485.1"/>
    </source>
</evidence>
<dbReference type="RefSeq" id="WP_157541737.1">
    <property type="nucleotide sequence ID" value="NZ_WQLA01000003.1"/>
</dbReference>
<dbReference type="CDD" id="cd02966">
    <property type="entry name" value="TlpA_like_family"/>
    <property type="match status" value="1"/>
</dbReference>
<proteinExistence type="predicted"/>
<dbReference type="InterPro" id="IPR050553">
    <property type="entry name" value="Thioredoxin_ResA/DsbE_sf"/>
</dbReference>
<organism evidence="3 4">
    <name type="scientific">Mucilaginibacter aquatilis</name>
    <dbReference type="NCBI Taxonomy" id="1517760"/>
    <lineage>
        <taxon>Bacteria</taxon>
        <taxon>Pseudomonadati</taxon>
        <taxon>Bacteroidota</taxon>
        <taxon>Sphingobacteriia</taxon>
        <taxon>Sphingobacteriales</taxon>
        <taxon>Sphingobacteriaceae</taxon>
        <taxon>Mucilaginibacter</taxon>
    </lineage>
</organism>
<dbReference type="AlphaFoldDB" id="A0A6I4I8B8"/>
<dbReference type="OrthoDB" id="793244at2"/>
<dbReference type="InterPro" id="IPR013766">
    <property type="entry name" value="Thioredoxin_domain"/>
</dbReference>
<dbReference type="PROSITE" id="PS51352">
    <property type="entry name" value="THIOREDOXIN_2"/>
    <property type="match status" value="1"/>
</dbReference>
<evidence type="ECO:0000313" key="4">
    <source>
        <dbReference type="Proteomes" id="UP000434850"/>
    </source>
</evidence>
<keyword evidence="4" id="KW-1185">Reference proteome</keyword>
<evidence type="ECO:0000256" key="1">
    <source>
        <dbReference type="SAM" id="SignalP"/>
    </source>
</evidence>
<gene>
    <name evidence="3" type="ORF">GO816_10150</name>
</gene>
<dbReference type="PANTHER" id="PTHR42852">
    <property type="entry name" value="THIOL:DISULFIDE INTERCHANGE PROTEIN DSBE"/>
    <property type="match status" value="1"/>
</dbReference>
<feature type="domain" description="Thioredoxin" evidence="2">
    <location>
        <begin position="30"/>
        <end position="178"/>
    </location>
</feature>
<dbReference type="GO" id="GO:0016491">
    <property type="term" value="F:oxidoreductase activity"/>
    <property type="evidence" value="ECO:0007669"/>
    <property type="project" value="InterPro"/>
</dbReference>
<feature type="signal peptide" evidence="1">
    <location>
        <begin position="1"/>
        <end position="21"/>
    </location>
</feature>
<feature type="chain" id="PRO_5026340303" evidence="1">
    <location>
        <begin position="22"/>
        <end position="185"/>
    </location>
</feature>
<dbReference type="Proteomes" id="UP000434850">
    <property type="component" value="Unassembled WGS sequence"/>
</dbReference>
<sequence length="185" mass="20585">MKKTILTSVLAALCLYLPARAQTAGPLAYLHPGDQMPELRLQNLLNTKAKTIDLATLKGKIVILDLWNTWCSACIEGFTTLDSLQRAYPDQLEVILVNPSAQDSRKAIQAVIDRTKAWSKNGFKLPIVMADTTVKQYFKFRSVPHTIWIGRDGKILAITGKEEVTAQNIAKVIAGERIHVKEKTD</sequence>
<dbReference type="Gene3D" id="3.40.30.10">
    <property type="entry name" value="Glutaredoxin"/>
    <property type="match status" value="1"/>
</dbReference>
<dbReference type="InterPro" id="IPR036249">
    <property type="entry name" value="Thioredoxin-like_sf"/>
</dbReference>
<comment type="caution">
    <text evidence="3">The sequence shown here is derived from an EMBL/GenBank/DDBJ whole genome shotgun (WGS) entry which is preliminary data.</text>
</comment>
<name>A0A6I4I8B8_9SPHI</name>
<evidence type="ECO:0000259" key="2">
    <source>
        <dbReference type="PROSITE" id="PS51352"/>
    </source>
</evidence>
<dbReference type="InterPro" id="IPR000866">
    <property type="entry name" value="AhpC/TSA"/>
</dbReference>
<keyword evidence="1" id="KW-0732">Signal</keyword>
<protein>
    <submittedName>
        <fullName evidence="3">Redoxin domain-containing protein</fullName>
    </submittedName>
</protein>
<accession>A0A6I4I8B8</accession>
<dbReference type="PANTHER" id="PTHR42852:SF13">
    <property type="entry name" value="PROTEIN DIPZ"/>
    <property type="match status" value="1"/>
</dbReference>
<dbReference type="GO" id="GO:0016209">
    <property type="term" value="F:antioxidant activity"/>
    <property type="evidence" value="ECO:0007669"/>
    <property type="project" value="InterPro"/>
</dbReference>
<dbReference type="EMBL" id="WQLA01000003">
    <property type="protein sequence ID" value="MVN91485.1"/>
    <property type="molecule type" value="Genomic_DNA"/>
</dbReference>
<reference evidence="3 4" key="1">
    <citation type="submission" date="2019-12" db="EMBL/GenBank/DDBJ databases">
        <title>Mucilaginibacter sp. HME9299 genome sequencing and assembly.</title>
        <authorList>
            <person name="Kang H."/>
            <person name="Kim H."/>
            <person name="Joh K."/>
        </authorList>
    </citation>
    <scope>NUCLEOTIDE SEQUENCE [LARGE SCALE GENOMIC DNA]</scope>
    <source>
        <strain evidence="3 4">HME9299</strain>
    </source>
</reference>
<dbReference type="Pfam" id="PF00578">
    <property type="entry name" value="AhpC-TSA"/>
    <property type="match status" value="1"/>
</dbReference>
<dbReference type="SUPFAM" id="SSF52833">
    <property type="entry name" value="Thioredoxin-like"/>
    <property type="match status" value="1"/>
</dbReference>